<evidence type="ECO:0000256" key="3">
    <source>
        <dbReference type="ARBA" id="ARBA00022664"/>
    </source>
</evidence>
<dbReference type="EMBL" id="JABANP010000107">
    <property type="protein sequence ID" value="KAF4690076.1"/>
    <property type="molecule type" value="Genomic_DNA"/>
</dbReference>
<dbReference type="PROSITE" id="PS50294">
    <property type="entry name" value="WD_REPEATS_REGION"/>
    <property type="match status" value="4"/>
</dbReference>
<name>A0A7J6P2X9_PEROL</name>
<keyword evidence="9" id="KW-1133">Transmembrane helix</keyword>
<comment type="caution">
    <text evidence="10">The sequence shown here is derived from an EMBL/GenBank/DDBJ whole genome shotgun (WGS) entry which is preliminary data.</text>
</comment>
<evidence type="ECO:0000256" key="9">
    <source>
        <dbReference type="SAM" id="Phobius"/>
    </source>
</evidence>
<accession>A0A7J6P2X9</accession>
<keyword evidence="2 7" id="KW-0853">WD repeat</keyword>
<evidence type="ECO:0000256" key="5">
    <source>
        <dbReference type="ARBA" id="ARBA00023242"/>
    </source>
</evidence>
<evidence type="ECO:0000256" key="2">
    <source>
        <dbReference type="ARBA" id="ARBA00022574"/>
    </source>
</evidence>
<dbReference type="Pfam" id="PF00400">
    <property type="entry name" value="WD40"/>
    <property type="match status" value="5"/>
</dbReference>
<dbReference type="InterPro" id="IPR036322">
    <property type="entry name" value="WD40_repeat_dom_sf"/>
</dbReference>
<keyword evidence="5" id="KW-0539">Nucleus</keyword>
<keyword evidence="4" id="KW-0677">Repeat</keyword>
<evidence type="ECO:0000256" key="6">
    <source>
        <dbReference type="ARBA" id="ARBA00029851"/>
    </source>
</evidence>
<feature type="repeat" description="WD" evidence="7">
    <location>
        <begin position="280"/>
        <end position="313"/>
    </location>
</feature>
<feature type="repeat" description="WD" evidence="7">
    <location>
        <begin position="498"/>
        <end position="531"/>
    </location>
</feature>
<dbReference type="GO" id="GO:0005848">
    <property type="term" value="C:mRNA cleavage stimulating factor complex"/>
    <property type="evidence" value="ECO:0007669"/>
    <property type="project" value="InterPro"/>
</dbReference>
<dbReference type="InterPro" id="IPR015943">
    <property type="entry name" value="WD40/YVTN_repeat-like_dom_sf"/>
</dbReference>
<feature type="transmembrane region" description="Helical" evidence="9">
    <location>
        <begin position="585"/>
        <end position="614"/>
    </location>
</feature>
<feature type="region of interest" description="Disordered" evidence="8">
    <location>
        <begin position="1"/>
        <end position="27"/>
    </location>
</feature>
<organism evidence="10 11">
    <name type="scientific">Perkinsus olseni</name>
    <name type="common">Perkinsus atlanticus</name>
    <dbReference type="NCBI Taxonomy" id="32597"/>
    <lineage>
        <taxon>Eukaryota</taxon>
        <taxon>Sar</taxon>
        <taxon>Alveolata</taxon>
        <taxon>Perkinsozoa</taxon>
        <taxon>Perkinsea</taxon>
        <taxon>Perkinsida</taxon>
        <taxon>Perkinsidae</taxon>
        <taxon>Perkinsus</taxon>
    </lineage>
</organism>
<evidence type="ECO:0000256" key="7">
    <source>
        <dbReference type="PROSITE-ProRule" id="PRU00221"/>
    </source>
</evidence>
<feature type="repeat" description="WD" evidence="7">
    <location>
        <begin position="365"/>
        <end position="406"/>
    </location>
</feature>
<dbReference type="SMART" id="SM00320">
    <property type="entry name" value="WD40"/>
    <property type="match status" value="5"/>
</dbReference>
<sequence>MASASSTFHHQAAAGGGGPPAAGTAGAKRAPQVGLNFKAQKLGFYRYVVSQLYGDGLMDEAKSVATRLNLSLPAEPSNEENENGNVPGGANASTDLTVGGAIEKDFLYDVYADSIRRQEKGSEADKWKPIKCRPYPPLSAHEDHLDLRVSYNDRLQAQLEAEGRDQPFKGREVDEMDLDDEDDDAPRGETYEEDMITEEAKRVTRPTPVVRLRFTTQHKKEVRCVAFSPDGRLCASGSTDTSIKVLETAKMRMHAVAGGDATLLRAGERDDGLRPVVRTYYDHVGTVTSVSFHPRQPILFSGSYDKTLKVYDLTKPHHNKRAQHNVVDVYPINKVQVHPCGDFVTLQCFSAYYGGGAGAGGGGGGQHHNGSVLDIACASDGSVFASAGSDGHVHLWDGVSNRLIKQAAWGAPVFTVQWSRNCRYLLTSGGDHRARLWDMRTGKELMVYSGATTSTDCSFMTATFAGNEQYIATTSSRIGESDMCLLDSLTGDVLVPAVGGHSSPVRAVAASPVDKTIITGCDDNKVRFFDIVKGTKNIYEMEEEGITGISQSQAAAGMEMDETGAAVVPSEGGGPARGELDEHCVAVVVVTPIFVVVLIVVVIVVVTVVVIAVVSVVSTIVISLFIVVAVVIVIMVTALILVVILLFRVRRAHRDVRLVPLHPLLWTFH</sequence>
<dbReference type="InterPro" id="IPR044633">
    <property type="entry name" value="CstF1-like"/>
</dbReference>
<protein>
    <recommendedName>
        <fullName evidence="6">Cleavage stimulation factor 50 kDa subunit</fullName>
    </recommendedName>
</protein>
<comment type="subcellular location">
    <subcellularLocation>
        <location evidence="1">Nucleus</location>
    </subcellularLocation>
</comment>
<keyword evidence="3" id="KW-0507">mRNA processing</keyword>
<dbReference type="PANTHER" id="PTHR44133">
    <property type="entry name" value="CLEAVAGE STIMULATION FACTOR SUBUNIT 1"/>
    <property type="match status" value="1"/>
</dbReference>
<evidence type="ECO:0000313" key="11">
    <source>
        <dbReference type="Proteomes" id="UP000541610"/>
    </source>
</evidence>
<dbReference type="GO" id="GO:0031124">
    <property type="term" value="P:mRNA 3'-end processing"/>
    <property type="evidence" value="ECO:0007669"/>
    <property type="project" value="InterPro"/>
</dbReference>
<proteinExistence type="predicted"/>
<dbReference type="Proteomes" id="UP000541610">
    <property type="component" value="Unassembled WGS sequence"/>
</dbReference>
<feature type="repeat" description="WD" evidence="7">
    <location>
        <begin position="413"/>
        <end position="447"/>
    </location>
</feature>
<evidence type="ECO:0000256" key="1">
    <source>
        <dbReference type="ARBA" id="ARBA00004123"/>
    </source>
</evidence>
<dbReference type="OrthoDB" id="71437at2759"/>
<dbReference type="AlphaFoldDB" id="A0A7J6P2X9"/>
<evidence type="ECO:0000256" key="4">
    <source>
        <dbReference type="ARBA" id="ARBA00022737"/>
    </source>
</evidence>
<feature type="repeat" description="WD" evidence="7">
    <location>
        <begin position="215"/>
        <end position="256"/>
    </location>
</feature>
<keyword evidence="9" id="KW-0472">Membrane</keyword>
<dbReference type="GO" id="GO:0003723">
    <property type="term" value="F:RNA binding"/>
    <property type="evidence" value="ECO:0007669"/>
    <property type="project" value="TreeGrafter"/>
</dbReference>
<evidence type="ECO:0000313" key="10">
    <source>
        <dbReference type="EMBL" id="KAF4690076.1"/>
    </source>
</evidence>
<dbReference type="SUPFAM" id="SSF50978">
    <property type="entry name" value="WD40 repeat-like"/>
    <property type="match status" value="1"/>
</dbReference>
<dbReference type="PANTHER" id="PTHR44133:SF2">
    <property type="entry name" value="CLEAVAGE STIMULATION FACTOR SUBUNIT 1"/>
    <property type="match status" value="1"/>
</dbReference>
<dbReference type="CDD" id="cd00200">
    <property type="entry name" value="WD40"/>
    <property type="match status" value="1"/>
</dbReference>
<dbReference type="InterPro" id="IPR019775">
    <property type="entry name" value="WD40_repeat_CS"/>
</dbReference>
<dbReference type="PROSITE" id="PS00678">
    <property type="entry name" value="WD_REPEATS_1"/>
    <property type="match status" value="1"/>
</dbReference>
<feature type="transmembrane region" description="Helical" evidence="9">
    <location>
        <begin position="620"/>
        <end position="647"/>
    </location>
</feature>
<reference evidence="10 11" key="1">
    <citation type="submission" date="2020-04" db="EMBL/GenBank/DDBJ databases">
        <title>Perkinsus olseni comparative genomics.</title>
        <authorList>
            <person name="Bogema D.R."/>
        </authorList>
    </citation>
    <scope>NUCLEOTIDE SEQUENCE [LARGE SCALE GENOMIC DNA]</scope>
    <source>
        <strain evidence="10">00978-12</strain>
    </source>
</reference>
<gene>
    <name evidence="10" type="primary">CSTF1</name>
    <name evidence="10" type="ORF">FOZ60_000644</name>
</gene>
<feature type="compositionally biased region" description="Basic and acidic residues" evidence="8">
    <location>
        <begin position="162"/>
        <end position="173"/>
    </location>
</feature>
<dbReference type="PROSITE" id="PS50082">
    <property type="entry name" value="WD_REPEATS_2"/>
    <property type="match status" value="5"/>
</dbReference>
<feature type="region of interest" description="Disordered" evidence="8">
    <location>
        <begin position="162"/>
        <end position="188"/>
    </location>
</feature>
<keyword evidence="9" id="KW-0812">Transmembrane</keyword>
<dbReference type="Gene3D" id="2.130.10.10">
    <property type="entry name" value="YVTN repeat-like/Quinoprotein amine dehydrogenase"/>
    <property type="match status" value="2"/>
</dbReference>
<feature type="compositionally biased region" description="Acidic residues" evidence="8">
    <location>
        <begin position="174"/>
        <end position="184"/>
    </location>
</feature>
<dbReference type="InterPro" id="IPR001680">
    <property type="entry name" value="WD40_rpt"/>
</dbReference>
<evidence type="ECO:0000256" key="8">
    <source>
        <dbReference type="SAM" id="MobiDB-lite"/>
    </source>
</evidence>